<evidence type="ECO:0000313" key="3">
    <source>
        <dbReference type="EMBL" id="KAK4453286.1"/>
    </source>
</evidence>
<feature type="region of interest" description="Disordered" evidence="1">
    <location>
        <begin position="157"/>
        <end position="208"/>
    </location>
</feature>
<evidence type="ECO:0008006" key="5">
    <source>
        <dbReference type="Google" id="ProtNLM"/>
    </source>
</evidence>
<organism evidence="3 4">
    <name type="scientific">Podospora aff. communis PSN243</name>
    <dbReference type="NCBI Taxonomy" id="3040156"/>
    <lineage>
        <taxon>Eukaryota</taxon>
        <taxon>Fungi</taxon>
        <taxon>Dikarya</taxon>
        <taxon>Ascomycota</taxon>
        <taxon>Pezizomycotina</taxon>
        <taxon>Sordariomycetes</taxon>
        <taxon>Sordariomycetidae</taxon>
        <taxon>Sordariales</taxon>
        <taxon>Podosporaceae</taxon>
        <taxon>Podospora</taxon>
    </lineage>
</organism>
<dbReference type="AlphaFoldDB" id="A0AAV9GZM0"/>
<feature type="signal peptide" evidence="2">
    <location>
        <begin position="1"/>
        <end position="18"/>
    </location>
</feature>
<dbReference type="Proteomes" id="UP001321760">
    <property type="component" value="Unassembled WGS sequence"/>
</dbReference>
<name>A0AAV9GZM0_9PEZI</name>
<keyword evidence="4" id="KW-1185">Reference proteome</keyword>
<reference evidence="3" key="1">
    <citation type="journal article" date="2023" name="Mol. Phylogenet. Evol.">
        <title>Genome-scale phylogeny and comparative genomics of the fungal order Sordariales.</title>
        <authorList>
            <person name="Hensen N."/>
            <person name="Bonometti L."/>
            <person name="Westerberg I."/>
            <person name="Brannstrom I.O."/>
            <person name="Guillou S."/>
            <person name="Cros-Aarteil S."/>
            <person name="Calhoun S."/>
            <person name="Haridas S."/>
            <person name="Kuo A."/>
            <person name="Mondo S."/>
            <person name="Pangilinan J."/>
            <person name="Riley R."/>
            <person name="LaButti K."/>
            <person name="Andreopoulos B."/>
            <person name="Lipzen A."/>
            <person name="Chen C."/>
            <person name="Yan M."/>
            <person name="Daum C."/>
            <person name="Ng V."/>
            <person name="Clum A."/>
            <person name="Steindorff A."/>
            <person name="Ohm R.A."/>
            <person name="Martin F."/>
            <person name="Silar P."/>
            <person name="Natvig D.O."/>
            <person name="Lalanne C."/>
            <person name="Gautier V."/>
            <person name="Ament-Velasquez S.L."/>
            <person name="Kruys A."/>
            <person name="Hutchinson M.I."/>
            <person name="Powell A.J."/>
            <person name="Barry K."/>
            <person name="Miller A.N."/>
            <person name="Grigoriev I.V."/>
            <person name="Debuchy R."/>
            <person name="Gladieux P."/>
            <person name="Hiltunen Thoren M."/>
            <person name="Johannesson H."/>
        </authorList>
    </citation>
    <scope>NUCLEOTIDE SEQUENCE</scope>
    <source>
        <strain evidence="3">PSN243</strain>
    </source>
</reference>
<proteinExistence type="predicted"/>
<evidence type="ECO:0000256" key="1">
    <source>
        <dbReference type="SAM" id="MobiDB-lite"/>
    </source>
</evidence>
<protein>
    <recommendedName>
        <fullName evidence="5">DNase1 protein</fullName>
    </recommendedName>
</protein>
<sequence>MQLSKALSLLATATAALARNRLTFISMDENDRTVYFTPSVPHAWLDPIRVEGFRQVSTNMPNQWIGNVWSVTDGAPIKPGMLGEVAFQGYEDKTFFDVSAIVDAHDHDGVHVMYPAEAKSPRSGCEMFPCPHAYYLPDDVQTKVTPEFHIITTLGGQGKKKRDYDSDSDWDWDSDWDSDSDCDLDSDSDSDCDSDDDSDGEYMHQKRSVDETFPHGVVLGLWAQN</sequence>
<comment type="caution">
    <text evidence="3">The sequence shown here is derived from an EMBL/GenBank/DDBJ whole genome shotgun (WGS) entry which is preliminary data.</text>
</comment>
<evidence type="ECO:0000256" key="2">
    <source>
        <dbReference type="SAM" id="SignalP"/>
    </source>
</evidence>
<gene>
    <name evidence="3" type="ORF">QBC34DRAFT_221288</name>
</gene>
<accession>A0AAV9GZM0</accession>
<dbReference type="EMBL" id="MU865921">
    <property type="protein sequence ID" value="KAK4453286.1"/>
    <property type="molecule type" value="Genomic_DNA"/>
</dbReference>
<reference evidence="3" key="2">
    <citation type="submission" date="2023-05" db="EMBL/GenBank/DDBJ databases">
        <authorList>
            <consortium name="Lawrence Berkeley National Laboratory"/>
            <person name="Steindorff A."/>
            <person name="Hensen N."/>
            <person name="Bonometti L."/>
            <person name="Westerberg I."/>
            <person name="Brannstrom I.O."/>
            <person name="Guillou S."/>
            <person name="Cros-Aarteil S."/>
            <person name="Calhoun S."/>
            <person name="Haridas S."/>
            <person name="Kuo A."/>
            <person name="Mondo S."/>
            <person name="Pangilinan J."/>
            <person name="Riley R."/>
            <person name="Labutti K."/>
            <person name="Andreopoulos B."/>
            <person name="Lipzen A."/>
            <person name="Chen C."/>
            <person name="Yanf M."/>
            <person name="Daum C."/>
            <person name="Ng V."/>
            <person name="Clum A."/>
            <person name="Ohm R."/>
            <person name="Martin F."/>
            <person name="Silar P."/>
            <person name="Natvig D."/>
            <person name="Lalanne C."/>
            <person name="Gautier V."/>
            <person name="Ament-Velasquez S.L."/>
            <person name="Kruys A."/>
            <person name="Hutchinson M.I."/>
            <person name="Powell A.J."/>
            <person name="Barry K."/>
            <person name="Miller A.N."/>
            <person name="Grigoriev I.V."/>
            <person name="Debuchy R."/>
            <person name="Gladieux P."/>
            <person name="Thoren M.H."/>
            <person name="Johannesson H."/>
        </authorList>
    </citation>
    <scope>NUCLEOTIDE SEQUENCE</scope>
    <source>
        <strain evidence="3">PSN243</strain>
    </source>
</reference>
<evidence type="ECO:0000313" key="4">
    <source>
        <dbReference type="Proteomes" id="UP001321760"/>
    </source>
</evidence>
<feature type="chain" id="PRO_5043440587" description="DNase1 protein" evidence="2">
    <location>
        <begin position="19"/>
        <end position="225"/>
    </location>
</feature>
<keyword evidence="2" id="KW-0732">Signal</keyword>
<feature type="compositionally biased region" description="Acidic residues" evidence="1">
    <location>
        <begin position="166"/>
        <end position="200"/>
    </location>
</feature>